<dbReference type="AlphaFoldDB" id="A0A3E2HGQ4"/>
<organism evidence="3 4">
    <name type="scientific">Scytalidium lignicola</name>
    <name type="common">Hyphomycete</name>
    <dbReference type="NCBI Taxonomy" id="5539"/>
    <lineage>
        <taxon>Eukaryota</taxon>
        <taxon>Fungi</taxon>
        <taxon>Dikarya</taxon>
        <taxon>Ascomycota</taxon>
        <taxon>Pezizomycotina</taxon>
        <taxon>Leotiomycetes</taxon>
        <taxon>Leotiomycetes incertae sedis</taxon>
        <taxon>Scytalidium</taxon>
    </lineage>
</organism>
<feature type="transmembrane region" description="Helical" evidence="1">
    <location>
        <begin position="250"/>
        <end position="268"/>
    </location>
</feature>
<evidence type="ECO:0000259" key="2">
    <source>
        <dbReference type="Pfam" id="PF20237"/>
    </source>
</evidence>
<evidence type="ECO:0000313" key="3">
    <source>
        <dbReference type="EMBL" id="RFU32616.1"/>
    </source>
</evidence>
<feature type="transmembrane region" description="Helical" evidence="1">
    <location>
        <begin position="197"/>
        <end position="217"/>
    </location>
</feature>
<sequence length="280" mass="30825">MAEKIAVPVARTPAIELNNNLPLTPPTRACLTDHDNSISLLPTIHSQRPIVKDQPQSLTKTVAEKDESSTEVKKVATPSSTEKYGSQKTDLLLRNAQLMGLEKPRIGHYMALFHFVNDERPIAEEKEDVLFNVEDYITIGNQSNNTNPIQDLLEWMANRWPNSFLRYILETDADRRKTENPNIRNYSPSRLEPISKAIYIGLAIATIVVPVYLMVLVPMTRAQMASAIAGFAFIFAITMAALTEAKVQDIFLGTAAICAVLIAILGNAPQGSVLAPSPTA</sequence>
<dbReference type="EMBL" id="NCSJ02000051">
    <property type="protein sequence ID" value="RFU32616.1"/>
    <property type="molecule type" value="Genomic_DNA"/>
</dbReference>
<comment type="caution">
    <text evidence="3">The sequence shown here is derived from an EMBL/GenBank/DDBJ whole genome shotgun (WGS) entry which is preliminary data.</text>
</comment>
<keyword evidence="1" id="KW-0812">Transmembrane</keyword>
<feature type="domain" description="DUF6594" evidence="2">
    <location>
        <begin position="67"/>
        <end position="261"/>
    </location>
</feature>
<dbReference type="OrthoDB" id="3533814at2759"/>
<accession>A0A3E2HGQ4</accession>
<reference evidence="3 4" key="1">
    <citation type="submission" date="2018-05" db="EMBL/GenBank/DDBJ databases">
        <title>Draft genome sequence of Scytalidium lignicola DSM 105466, a ubiquitous saprotrophic fungus.</title>
        <authorList>
            <person name="Buettner E."/>
            <person name="Gebauer A.M."/>
            <person name="Hofrichter M."/>
            <person name="Liers C."/>
            <person name="Kellner H."/>
        </authorList>
    </citation>
    <scope>NUCLEOTIDE SEQUENCE [LARGE SCALE GENOMIC DNA]</scope>
    <source>
        <strain evidence="3 4">DSM 105466</strain>
    </source>
</reference>
<evidence type="ECO:0000256" key="1">
    <source>
        <dbReference type="SAM" id="Phobius"/>
    </source>
</evidence>
<name>A0A3E2HGQ4_SCYLI</name>
<dbReference type="Proteomes" id="UP000258309">
    <property type="component" value="Unassembled WGS sequence"/>
</dbReference>
<dbReference type="OMA" id="RIGHYMA"/>
<feature type="non-terminal residue" evidence="3">
    <location>
        <position position="1"/>
    </location>
</feature>
<keyword evidence="4" id="KW-1185">Reference proteome</keyword>
<feature type="non-terminal residue" evidence="3">
    <location>
        <position position="280"/>
    </location>
</feature>
<dbReference type="PANTHER" id="PTHR34502">
    <property type="entry name" value="DUF6594 DOMAIN-CONTAINING PROTEIN-RELATED"/>
    <property type="match status" value="1"/>
</dbReference>
<feature type="transmembrane region" description="Helical" evidence="1">
    <location>
        <begin position="223"/>
        <end position="243"/>
    </location>
</feature>
<dbReference type="PANTHER" id="PTHR34502:SF3">
    <property type="entry name" value="DUF6594 DOMAIN-CONTAINING PROTEIN"/>
    <property type="match status" value="1"/>
</dbReference>
<dbReference type="InterPro" id="IPR046529">
    <property type="entry name" value="DUF6594"/>
</dbReference>
<keyword evidence="1" id="KW-0472">Membrane</keyword>
<proteinExistence type="predicted"/>
<keyword evidence="1" id="KW-1133">Transmembrane helix</keyword>
<protein>
    <recommendedName>
        <fullName evidence="2">DUF6594 domain-containing protein</fullName>
    </recommendedName>
</protein>
<gene>
    <name evidence="3" type="ORF">B7463_g3741</name>
</gene>
<evidence type="ECO:0000313" key="4">
    <source>
        <dbReference type="Proteomes" id="UP000258309"/>
    </source>
</evidence>
<dbReference type="Pfam" id="PF20237">
    <property type="entry name" value="DUF6594"/>
    <property type="match status" value="1"/>
</dbReference>